<dbReference type="Gene3D" id="3.40.309.10">
    <property type="entry name" value="Aldehyde Dehydrogenase, Chain A, domain 2"/>
    <property type="match status" value="1"/>
</dbReference>
<protein>
    <submittedName>
        <fullName evidence="3">Succinate-semialdehyde dehydrogenase I</fullName>
    </submittedName>
</protein>
<dbReference type="PROSITE" id="PS00687">
    <property type="entry name" value="ALDEHYDE_DEHYDR_GLU"/>
    <property type="match status" value="1"/>
</dbReference>
<dbReference type="InterPro" id="IPR016163">
    <property type="entry name" value="Ald_DH_C"/>
</dbReference>
<dbReference type="PANTHER" id="PTHR43353">
    <property type="entry name" value="SUCCINATE-SEMIALDEHYDE DEHYDROGENASE, MITOCHONDRIAL"/>
    <property type="match status" value="1"/>
</dbReference>
<dbReference type="SUPFAM" id="SSF53720">
    <property type="entry name" value="ALDH-like"/>
    <property type="match status" value="1"/>
</dbReference>
<evidence type="ECO:0000313" key="3">
    <source>
        <dbReference type="EMBL" id="EQD73103.1"/>
    </source>
</evidence>
<proteinExistence type="predicted"/>
<dbReference type="InterPro" id="IPR015590">
    <property type="entry name" value="Aldehyde_DH_dom"/>
</dbReference>
<feature type="non-terminal residue" evidence="3">
    <location>
        <position position="1"/>
    </location>
</feature>
<feature type="domain" description="Aldehyde dehydrogenase" evidence="2">
    <location>
        <begin position="12"/>
        <end position="360"/>
    </location>
</feature>
<dbReference type="Pfam" id="PF00171">
    <property type="entry name" value="Aldedh"/>
    <property type="match status" value="1"/>
</dbReference>
<gene>
    <name evidence="3" type="ORF">B1B_03391</name>
</gene>
<dbReference type="InterPro" id="IPR016160">
    <property type="entry name" value="Ald_DH_CS_CYS"/>
</dbReference>
<organism evidence="3">
    <name type="scientific">mine drainage metagenome</name>
    <dbReference type="NCBI Taxonomy" id="410659"/>
    <lineage>
        <taxon>unclassified sequences</taxon>
        <taxon>metagenomes</taxon>
        <taxon>ecological metagenomes</taxon>
    </lineage>
</organism>
<keyword evidence="1" id="KW-0560">Oxidoreductase</keyword>
<dbReference type="PROSITE" id="PS00070">
    <property type="entry name" value="ALDEHYDE_DEHYDR_CYS"/>
    <property type="match status" value="1"/>
</dbReference>
<reference evidence="3" key="2">
    <citation type="journal article" date="2014" name="ISME J.">
        <title>Microbial stratification in low pH oxic and suboxic macroscopic growths along an acid mine drainage.</title>
        <authorList>
            <person name="Mendez-Garcia C."/>
            <person name="Mesa V."/>
            <person name="Sprenger R.R."/>
            <person name="Richter M."/>
            <person name="Diez M.S."/>
            <person name="Solano J."/>
            <person name="Bargiela R."/>
            <person name="Golyshina O.V."/>
            <person name="Manteca A."/>
            <person name="Ramos J.L."/>
            <person name="Gallego J.R."/>
            <person name="Llorente I."/>
            <person name="Martins Dos Santos V.A."/>
            <person name="Jensen O.N."/>
            <person name="Pelaez A.I."/>
            <person name="Sanchez J."/>
            <person name="Ferrer M."/>
        </authorList>
    </citation>
    <scope>NUCLEOTIDE SEQUENCE</scope>
</reference>
<dbReference type="InterPro" id="IPR050740">
    <property type="entry name" value="Aldehyde_DH_Superfamily"/>
</dbReference>
<dbReference type="InterPro" id="IPR016161">
    <property type="entry name" value="Ald_DH/histidinol_DH"/>
</dbReference>
<evidence type="ECO:0000256" key="1">
    <source>
        <dbReference type="ARBA" id="ARBA00023002"/>
    </source>
</evidence>
<dbReference type="FunFam" id="3.40.309.10:FF:000009">
    <property type="entry name" value="Aldehyde dehydrogenase A"/>
    <property type="match status" value="1"/>
</dbReference>
<name>T1BWX9_9ZZZZ</name>
<dbReference type="InterPro" id="IPR016162">
    <property type="entry name" value="Ald_DH_N"/>
</dbReference>
<dbReference type="Gene3D" id="3.40.605.10">
    <property type="entry name" value="Aldehyde Dehydrogenase, Chain A, domain 1"/>
    <property type="match status" value="1"/>
</dbReference>
<dbReference type="EMBL" id="AUZY01002086">
    <property type="protein sequence ID" value="EQD73103.1"/>
    <property type="molecule type" value="Genomic_DNA"/>
</dbReference>
<accession>T1BWX9</accession>
<dbReference type="GO" id="GO:0016620">
    <property type="term" value="F:oxidoreductase activity, acting on the aldehyde or oxo group of donors, NAD or NADP as acceptor"/>
    <property type="evidence" value="ECO:0007669"/>
    <property type="project" value="InterPro"/>
</dbReference>
<dbReference type="InterPro" id="IPR029510">
    <property type="entry name" value="Ald_DH_CS_GLU"/>
</dbReference>
<evidence type="ECO:0000259" key="2">
    <source>
        <dbReference type="Pfam" id="PF00171"/>
    </source>
</evidence>
<dbReference type="AlphaFoldDB" id="T1BWX9"/>
<comment type="caution">
    <text evidence="3">The sequence shown here is derived from an EMBL/GenBank/DDBJ whole genome shotgun (WGS) entry which is preliminary data.</text>
</comment>
<reference evidence="3" key="1">
    <citation type="submission" date="2013-08" db="EMBL/GenBank/DDBJ databases">
        <authorList>
            <person name="Mendez C."/>
            <person name="Richter M."/>
            <person name="Ferrer M."/>
            <person name="Sanchez J."/>
        </authorList>
    </citation>
    <scope>NUCLEOTIDE SEQUENCE</scope>
</reference>
<sequence>GKSYPADAYEYPVGNDRRFLFTVRDPMGVIVAIGPFNFPLNLLCHKVAPALAAGNPVVAKPTSSAPFTALRLAQHLQASGIPPGVFNVVIGPGGAIGGALVEHPRTRLVTFTGSTEVGKQLAEAAGRHAKRVILELGGLDPFIVLDDAALDVAVAAAARGAFGYSGQVCTASKRFLVQEAVADRFGTALAARAQGLRLGPASEETTELGPLIDRAAVDRVERMVEDARRRGATVLTGGRRSNAFPGGNFFEATVLDFLPEGAEVVRQEPFGPIAPILRFEKIEDAVRIANATPYGLQASVYTRDLARAFRVAKRIRAGSVHLNDPTNLRWDALPFGGVKESGLGREGIRDAMLEMTEVKLISVNYADG</sequence>
<dbReference type="PANTHER" id="PTHR43353:SF5">
    <property type="entry name" value="SUCCINATE-SEMIALDEHYDE DEHYDROGENASE, MITOCHONDRIAL"/>
    <property type="match status" value="1"/>
</dbReference>